<evidence type="ECO:0000256" key="1">
    <source>
        <dbReference type="ARBA" id="ARBA00022737"/>
    </source>
</evidence>
<dbReference type="Pfam" id="PF00432">
    <property type="entry name" value="Prenyltrans"/>
    <property type="match status" value="2"/>
</dbReference>
<dbReference type="EMBL" id="CP006019">
    <property type="protein sequence ID" value="AIF68592.1"/>
    <property type="molecule type" value="Genomic_DNA"/>
</dbReference>
<dbReference type="AlphaFoldDB" id="A0A075LRM9"/>
<dbReference type="SUPFAM" id="SSF48239">
    <property type="entry name" value="Terpenoid cyclases/Protein prenyltransferases"/>
    <property type="match status" value="2"/>
</dbReference>
<evidence type="ECO:0000259" key="2">
    <source>
        <dbReference type="Pfam" id="PF00432"/>
    </source>
</evidence>
<organism evidence="4 5">
    <name type="scientific">Palaeococcus pacificus DY20341</name>
    <dbReference type="NCBI Taxonomy" id="1343739"/>
    <lineage>
        <taxon>Archaea</taxon>
        <taxon>Methanobacteriati</taxon>
        <taxon>Methanobacteriota</taxon>
        <taxon>Thermococci</taxon>
        <taxon>Thermococcales</taxon>
        <taxon>Thermococcaceae</taxon>
        <taxon>Palaeococcus</taxon>
    </lineage>
</organism>
<evidence type="ECO:0000313" key="4">
    <source>
        <dbReference type="EMBL" id="AIF68592.1"/>
    </source>
</evidence>
<reference evidence="4 5" key="2">
    <citation type="journal article" date="2015" name="Genome Announc.">
        <title>Complete Genome Sequence of Hyperthermophilic Piezophilic Archaeon Palaeococcus pacificus DY20341T, Isolated from Deep-Sea Hydrothermal Sediments.</title>
        <authorList>
            <person name="Zeng X."/>
            <person name="Jebbar M."/>
            <person name="Shao Z."/>
        </authorList>
    </citation>
    <scope>NUCLEOTIDE SEQUENCE [LARGE SCALE GENOMIC DNA]</scope>
    <source>
        <strain evidence="4 5">DY20341</strain>
    </source>
</reference>
<keyword evidence="5" id="KW-1185">Reference proteome</keyword>
<dbReference type="CDD" id="cd00688">
    <property type="entry name" value="ISOPREN_C2_like"/>
    <property type="match status" value="2"/>
</dbReference>
<evidence type="ECO:0000313" key="5">
    <source>
        <dbReference type="Proteomes" id="UP000027981"/>
    </source>
</evidence>
<dbReference type="eggNOG" id="arCOG03396">
    <property type="taxonomic scope" value="Archaea"/>
</dbReference>
<name>A0A075LRM9_9EURY</name>
<feature type="domain" description="Prenyltransferase alpha-alpha toroid" evidence="2">
    <location>
        <begin position="69"/>
        <end position="188"/>
    </location>
</feature>
<dbReference type="InterPro" id="IPR008930">
    <property type="entry name" value="Terpenoid_cyclase/PrenylTrfase"/>
</dbReference>
<dbReference type="KEGG" id="ppac:PAP_00745"/>
<evidence type="ECO:0008006" key="6">
    <source>
        <dbReference type="Google" id="ProtNLM"/>
    </source>
</evidence>
<dbReference type="OrthoDB" id="86043at2157"/>
<dbReference type="RefSeq" id="WP_052649021.1">
    <property type="nucleotide sequence ID" value="NZ_CP006019.1"/>
</dbReference>
<dbReference type="Pfam" id="PF13243">
    <property type="entry name" value="SQHop_cyclase_C"/>
    <property type="match status" value="1"/>
</dbReference>
<dbReference type="Gene3D" id="1.50.10.20">
    <property type="match status" value="2"/>
</dbReference>
<accession>A0A075LRM9</accession>
<reference evidence="5" key="1">
    <citation type="submission" date="2013-06" db="EMBL/GenBank/DDBJ databases">
        <title>Complete Genome Sequence of Hyperthermophilic Palaeococcus pacificus DY20341T, Isolated from a Deep-Sea Hydrothermal Sediments.</title>
        <authorList>
            <person name="Zeng X."/>
            <person name="Shao Z."/>
        </authorList>
    </citation>
    <scope>NUCLEOTIDE SEQUENCE [LARGE SCALE GENOMIC DNA]</scope>
    <source>
        <strain evidence="5">DY20341</strain>
    </source>
</reference>
<dbReference type="Proteomes" id="UP000027981">
    <property type="component" value="Chromosome"/>
</dbReference>
<proteinExistence type="predicted"/>
<dbReference type="GeneID" id="24841284"/>
<evidence type="ECO:0000259" key="3">
    <source>
        <dbReference type="Pfam" id="PF13243"/>
    </source>
</evidence>
<sequence length="749" mass="84728">MKRILSLMFIVMLLIPYANVTANPILDKATDFIKTSKDISSETRDISLALMAIVESEGKVGEDLSPYIDEYVDLLLNAQNPNGGWGYREGHESDVLSTAYAVIALSNALNHYEMGTSRFTTVRRATDSGVTFIKDSFNGEAWGYVEDTQSDFYPSVIATWALGSRSYSWESSYMLKNAVEYLEKIESYPGLTEKEIEALKLIAYYNIGYTPKDLSERIEKLREALLNDSLTQRERAMVTYVVTLYEGVSFDVAKALLILEDIKNDDPVYWANQPAFLMKSAEIVETSSYATLSFALVSDKLSETPENPFEESCKALKALQNDDGSWSYIYGLSSNEKATYYALKALKLCYFRDVSIDKGLNWTENRFEALSQIAKERGQIYPAHIYALLTLLEFNLLNETQKQEQITLIKSLKRSDGKWGAFLGPQPYDTALAIKALLALGVSSEDPDVQKAKEWLLSISSSGWGTFTKTKYYSYMLSKDVSTTLEVLEALYPISSREELQPHIEWLLDQRTEDGAWPIVKDSYIANVLMYQGKPSIELTIRATELLYKLGYNLRDEILKWVEDKEPETVVDTSLKTLYLSNFKFIPRTGLYDVIRLLGEEKFTISYIDDRNETASTVKDAVDKLFGANVSREKFKEFSDGNYIVLANYSTFKLADYNPYVSFEVGSTVVTIEGKSYPLDKTIVLIPGKYEKGVILFVLYKDDLSDAVKTLFDSGLIRYLNGKVLIVQFNDTNYDGKASVDELSAEIVR</sequence>
<dbReference type="InterPro" id="IPR001330">
    <property type="entry name" value="Prenyltrans"/>
</dbReference>
<dbReference type="InterPro" id="IPR032696">
    <property type="entry name" value="SQ_cyclase_C"/>
</dbReference>
<dbReference type="STRING" id="1343739.PAP_00745"/>
<feature type="domain" description="Prenyltransferase alpha-alpha toroid" evidence="2">
    <location>
        <begin position="286"/>
        <end position="363"/>
    </location>
</feature>
<gene>
    <name evidence="4" type="ORF">PAP_00745</name>
</gene>
<dbReference type="GO" id="GO:0003824">
    <property type="term" value="F:catalytic activity"/>
    <property type="evidence" value="ECO:0007669"/>
    <property type="project" value="InterPro"/>
</dbReference>
<dbReference type="HOGENOM" id="CLU_372862_0_0_2"/>
<protein>
    <recommendedName>
        <fullName evidence="6">Squalene cyclase C-terminal domain-containing protein</fullName>
    </recommendedName>
</protein>
<feature type="domain" description="Squalene cyclase C-terminal" evidence="3">
    <location>
        <begin position="384"/>
        <end position="517"/>
    </location>
</feature>
<keyword evidence="1" id="KW-0677">Repeat</keyword>